<evidence type="ECO:0000313" key="1">
    <source>
        <dbReference type="EMBL" id="TCC29069.1"/>
    </source>
</evidence>
<sequence>MDKDLARARSAASRLEVALSGALAFDEGLAHEYNRARKALAAAFQAMALEAVPRDQFDLDEVKRSVSSEMRRLFEGRVDSSLFVVGGYTAPHPDAYAVLASRLGEPVPAWRLRLLSGDKIHTERRTRELRDLGFDVEVTGSQDNQMYCLTSLEPNLRYAAAFQLRKKASKAKKLTRLERTAAIDLAERTAELPPRKESR</sequence>
<protein>
    <submittedName>
        <fullName evidence="1">Uncharacterized protein</fullName>
    </submittedName>
</protein>
<dbReference type="Proteomes" id="UP000294225">
    <property type="component" value="Unassembled WGS sequence"/>
</dbReference>
<dbReference type="RefSeq" id="WP_131500454.1">
    <property type="nucleotide sequence ID" value="NZ_SJKC01000010.1"/>
</dbReference>
<reference evidence="1 2" key="1">
    <citation type="submission" date="2019-02" db="EMBL/GenBank/DDBJ databases">
        <title>Kribbella capetownensis sp. nov. and Kribbella speibonae sp. nov., isolated from soil.</title>
        <authorList>
            <person name="Curtis S.M."/>
            <person name="Norton I."/>
            <person name="Everest G.J."/>
            <person name="Meyers P.R."/>
        </authorList>
    </citation>
    <scope>NUCLEOTIDE SEQUENCE [LARGE SCALE GENOMIC DNA]</scope>
    <source>
        <strain evidence="1 2">YM55</strain>
    </source>
</reference>
<name>A0A4R0I9V5_9ACTN</name>
<dbReference type="EMBL" id="SJKC01000010">
    <property type="protein sequence ID" value="TCC29069.1"/>
    <property type="molecule type" value="Genomic_DNA"/>
</dbReference>
<comment type="caution">
    <text evidence="1">The sequence shown here is derived from an EMBL/GenBank/DDBJ whole genome shotgun (WGS) entry which is preliminary data.</text>
</comment>
<organism evidence="1 2">
    <name type="scientific">Kribbella speibonae</name>
    <dbReference type="NCBI Taxonomy" id="1572660"/>
    <lineage>
        <taxon>Bacteria</taxon>
        <taxon>Bacillati</taxon>
        <taxon>Actinomycetota</taxon>
        <taxon>Actinomycetes</taxon>
        <taxon>Propionibacteriales</taxon>
        <taxon>Kribbellaceae</taxon>
        <taxon>Kribbella</taxon>
    </lineage>
</organism>
<proteinExistence type="predicted"/>
<accession>A0A4R0I9V5</accession>
<gene>
    <name evidence="1" type="ORF">E0H92_43630</name>
</gene>
<evidence type="ECO:0000313" key="2">
    <source>
        <dbReference type="Proteomes" id="UP000294225"/>
    </source>
</evidence>
<dbReference type="AlphaFoldDB" id="A0A4R0I9V5"/>